<protein>
    <submittedName>
        <fullName evidence="6">HET-domain-containing protein</fullName>
    </submittedName>
</protein>
<feature type="domain" description="GPI inositol-deacylase winged helix" evidence="4">
    <location>
        <begin position="570"/>
        <end position="651"/>
    </location>
</feature>
<feature type="domain" description="Heterokaryon incompatibility" evidence="3">
    <location>
        <begin position="25"/>
        <end position="148"/>
    </location>
</feature>
<dbReference type="PANTHER" id="PTHR10622">
    <property type="entry name" value="HET DOMAIN-CONTAINING PROTEIN"/>
    <property type="match status" value="1"/>
</dbReference>
<dbReference type="Pfam" id="PF24883">
    <property type="entry name" value="NPHP3_N"/>
    <property type="match status" value="1"/>
</dbReference>
<sequence>MRLLELLPNHKFRLTDRFFEDVPRYAILSHTWGKECDELTFEDMSSGSGQDKTGYRKIEFCSQQAAIDGLRYFWIDSCCIKKSSDAELSESLNSMFRWYQRAEKCYVYLSDVSVIADGDMGTQSASKTLWETAFQNSRWFTRGWTLQELLAPTSIQFYSKEAVLLGTKRSLAEQISHITGIPVAALDGTPLSQFDVAERMLWTKNRKTRREEDEAYCLFGIFDIFMSPIYGEGRKNALTRLQLEINKQAANSQPMESSSDPTGQDREDQRRKIFEKLTSVDTQAKYIRHLEITQAGTGEWFFNGPFKQWIHSFPRSRILLLHGKSGAGKTILFSNTMSWLRKLQASTEHIALAFFYCTRERDASQETLSVLGSYLVQLLASSPELYQQHESAFRQRVPNTVSELLNVLESACHKFKDVYICLDALNESLWGQEIGSALKRLFRKANNVHLFMTSTRVDITSQVDANMPTTFVHVNETAQQRDFRMYITARFAASSMLNSLSDHLQGSIRETLLKDSDGMFRYVQCQCDRLASQRTVAAIRRELENPPQDINEIYLAMLNHISRSNPDDRPIARETLMWLSFSPLTLDQLSDALAVQEGSSFIDPEDRLHSPDIILEICQGLITLNPRSRLVSLAHSSVLNFLLSDSLASSNASFFAFSPLEFCKTVLHKSLAYSMLEGLATGYCLTREHKTLRSRQFPLFSCAAAWPRLVRQIEDLGAKLVDADLRQILTLFTTSSEPRKGNFGAFLSEFYPRPERDARGYETTEPLYAAASFGMTEVVESLLKLGPEVVDIEALGGRHNSRALQVAVYQDFCNTARLLLRYGAAPNATDVFGRSALFYAECNRCMDCIQTLREYGGISL</sequence>
<name>A0A6G1H1D4_9PEZI</name>
<proteinExistence type="predicted"/>
<evidence type="ECO:0000256" key="2">
    <source>
        <dbReference type="SAM" id="MobiDB-lite"/>
    </source>
</evidence>
<dbReference type="SUPFAM" id="SSF48403">
    <property type="entry name" value="Ankyrin repeat"/>
    <property type="match status" value="1"/>
</dbReference>
<dbReference type="Pfam" id="PF06985">
    <property type="entry name" value="HET"/>
    <property type="match status" value="1"/>
</dbReference>
<dbReference type="InterPro" id="IPR054471">
    <property type="entry name" value="GPIID_WHD"/>
</dbReference>
<dbReference type="SUPFAM" id="SSF52540">
    <property type="entry name" value="P-loop containing nucleoside triphosphate hydrolases"/>
    <property type="match status" value="1"/>
</dbReference>
<dbReference type="Pfam" id="PF22939">
    <property type="entry name" value="WHD_GPIID"/>
    <property type="match status" value="1"/>
</dbReference>
<gene>
    <name evidence="6" type="ORF">K402DRAFT_376234</name>
</gene>
<accession>A0A6G1H1D4</accession>
<evidence type="ECO:0000256" key="1">
    <source>
        <dbReference type="ARBA" id="ARBA00022737"/>
    </source>
</evidence>
<keyword evidence="1" id="KW-0677">Repeat</keyword>
<evidence type="ECO:0000259" key="3">
    <source>
        <dbReference type="Pfam" id="PF06985"/>
    </source>
</evidence>
<dbReference type="Gene3D" id="1.25.40.20">
    <property type="entry name" value="Ankyrin repeat-containing domain"/>
    <property type="match status" value="1"/>
</dbReference>
<evidence type="ECO:0000313" key="7">
    <source>
        <dbReference type="Proteomes" id="UP000800041"/>
    </source>
</evidence>
<dbReference type="PANTHER" id="PTHR10622:SF13">
    <property type="entry name" value="NACHT DOMAIN-CONTAINING PROTEIN"/>
    <property type="match status" value="1"/>
</dbReference>
<dbReference type="Proteomes" id="UP000800041">
    <property type="component" value="Unassembled WGS sequence"/>
</dbReference>
<evidence type="ECO:0000259" key="4">
    <source>
        <dbReference type="Pfam" id="PF22939"/>
    </source>
</evidence>
<dbReference type="OrthoDB" id="1577640at2759"/>
<keyword evidence="7" id="KW-1185">Reference proteome</keyword>
<dbReference type="InterPro" id="IPR056884">
    <property type="entry name" value="NPHP3-like_N"/>
</dbReference>
<dbReference type="Pfam" id="PF12796">
    <property type="entry name" value="Ank_2"/>
    <property type="match status" value="1"/>
</dbReference>
<feature type="compositionally biased region" description="Polar residues" evidence="2">
    <location>
        <begin position="249"/>
        <end position="262"/>
    </location>
</feature>
<dbReference type="InterPro" id="IPR036770">
    <property type="entry name" value="Ankyrin_rpt-contain_sf"/>
</dbReference>
<reference evidence="6" key="1">
    <citation type="journal article" date="2020" name="Stud. Mycol.">
        <title>101 Dothideomycetes genomes: a test case for predicting lifestyles and emergence of pathogens.</title>
        <authorList>
            <person name="Haridas S."/>
            <person name="Albert R."/>
            <person name="Binder M."/>
            <person name="Bloem J."/>
            <person name="Labutti K."/>
            <person name="Salamov A."/>
            <person name="Andreopoulos B."/>
            <person name="Baker S."/>
            <person name="Barry K."/>
            <person name="Bills G."/>
            <person name="Bluhm B."/>
            <person name="Cannon C."/>
            <person name="Castanera R."/>
            <person name="Culley D."/>
            <person name="Daum C."/>
            <person name="Ezra D."/>
            <person name="Gonzalez J."/>
            <person name="Henrissat B."/>
            <person name="Kuo A."/>
            <person name="Liang C."/>
            <person name="Lipzen A."/>
            <person name="Lutzoni F."/>
            <person name="Magnuson J."/>
            <person name="Mondo S."/>
            <person name="Nolan M."/>
            <person name="Ohm R."/>
            <person name="Pangilinan J."/>
            <person name="Park H.-J."/>
            <person name="Ramirez L."/>
            <person name="Alfaro M."/>
            <person name="Sun H."/>
            <person name="Tritt A."/>
            <person name="Yoshinaga Y."/>
            <person name="Zwiers L.-H."/>
            <person name="Turgeon B."/>
            <person name="Goodwin S."/>
            <person name="Spatafora J."/>
            <person name="Crous P."/>
            <person name="Grigoriev I."/>
        </authorList>
    </citation>
    <scope>NUCLEOTIDE SEQUENCE</scope>
    <source>
        <strain evidence="6">CBS 113979</strain>
    </source>
</reference>
<dbReference type="InterPro" id="IPR010730">
    <property type="entry name" value="HET"/>
</dbReference>
<dbReference type="InterPro" id="IPR027417">
    <property type="entry name" value="P-loop_NTPase"/>
</dbReference>
<evidence type="ECO:0000259" key="5">
    <source>
        <dbReference type="Pfam" id="PF24883"/>
    </source>
</evidence>
<dbReference type="InterPro" id="IPR002110">
    <property type="entry name" value="Ankyrin_rpt"/>
</dbReference>
<organism evidence="6 7">
    <name type="scientific">Aulographum hederae CBS 113979</name>
    <dbReference type="NCBI Taxonomy" id="1176131"/>
    <lineage>
        <taxon>Eukaryota</taxon>
        <taxon>Fungi</taxon>
        <taxon>Dikarya</taxon>
        <taxon>Ascomycota</taxon>
        <taxon>Pezizomycotina</taxon>
        <taxon>Dothideomycetes</taxon>
        <taxon>Pleosporomycetidae</taxon>
        <taxon>Aulographales</taxon>
        <taxon>Aulographaceae</taxon>
    </lineage>
</organism>
<dbReference type="SMART" id="SM00248">
    <property type="entry name" value="ANK"/>
    <property type="match status" value="3"/>
</dbReference>
<dbReference type="EMBL" id="ML977154">
    <property type="protein sequence ID" value="KAF1986985.1"/>
    <property type="molecule type" value="Genomic_DNA"/>
</dbReference>
<evidence type="ECO:0000313" key="6">
    <source>
        <dbReference type="EMBL" id="KAF1986985.1"/>
    </source>
</evidence>
<dbReference type="AlphaFoldDB" id="A0A6G1H1D4"/>
<feature type="domain" description="Nephrocystin 3-like N-terminal" evidence="5">
    <location>
        <begin position="296"/>
        <end position="454"/>
    </location>
</feature>
<dbReference type="Gene3D" id="3.40.50.300">
    <property type="entry name" value="P-loop containing nucleotide triphosphate hydrolases"/>
    <property type="match status" value="1"/>
</dbReference>
<feature type="region of interest" description="Disordered" evidence="2">
    <location>
        <begin position="249"/>
        <end position="268"/>
    </location>
</feature>